<accession>A0A075DXB7</accession>
<organism evidence="2 3">
    <name type="scientific">Acinetobacter phage vB_AbaP_Acibel007</name>
    <dbReference type="NCBI Taxonomy" id="1481187"/>
    <lineage>
        <taxon>Viruses</taxon>
        <taxon>Duplodnaviria</taxon>
        <taxon>Heunggongvirae</taxon>
        <taxon>Uroviricota</taxon>
        <taxon>Caudoviricetes</taxon>
        <taxon>Autographivirales</taxon>
        <taxon>Autoscriptoviridae</taxon>
        <taxon>Beijerinckvirinae</taxon>
        <taxon>Daemvirus</taxon>
        <taxon>Daemvirus acibel007</taxon>
    </lineage>
</organism>
<reference evidence="2 3" key="1">
    <citation type="journal article" date="2014" name="PLoS ONE">
        <title>Characterization of Newly Isolated Lytic Bacteriophages Active against Acinetobacter baumannii.</title>
        <authorList>
            <person name="Merabishvili M."/>
            <person name="Vandenheuvel D."/>
            <person name="Kropinski A.M."/>
            <person name="Mast J."/>
            <person name="De Vos D."/>
            <person name="Verbeken G."/>
            <person name="Noben J.P."/>
            <person name="Lavigne R."/>
            <person name="Vaneechoutte M."/>
            <person name="Pirnay J.P."/>
        </authorList>
    </citation>
    <scope>NUCLEOTIDE SEQUENCE [LARGE SCALE GENOMIC DNA]</scope>
</reference>
<dbReference type="Proteomes" id="UP000028860">
    <property type="component" value="Segment"/>
</dbReference>
<protein>
    <submittedName>
        <fullName evidence="2">Uncharacterized protein</fullName>
    </submittedName>
</protein>
<dbReference type="EMBL" id="KJ473423">
    <property type="protein sequence ID" value="AHY26804.1"/>
    <property type="molecule type" value="Genomic_DNA"/>
</dbReference>
<keyword evidence="3" id="KW-1185">Reference proteome</keyword>
<keyword evidence="1" id="KW-1133">Transmembrane helix</keyword>
<dbReference type="KEGG" id="vg:22112165"/>
<gene>
    <name evidence="2" type="ORF">vB_AbaP_Acibel007_33</name>
</gene>
<evidence type="ECO:0000313" key="3">
    <source>
        <dbReference type="Proteomes" id="UP000028860"/>
    </source>
</evidence>
<sequence>MLFTIIALVVLSYMSVKLYAWDLKNEFTGFGDFLKDWVGCFSKAELGQEFKLFGYELVEAFKAFLLPIKTLGTIALVVFSPILLFVVNILTALIKVHKRK</sequence>
<dbReference type="RefSeq" id="YP_009103244.1">
    <property type="nucleotide sequence ID" value="NC_025457.1"/>
</dbReference>
<dbReference type="GeneID" id="22112165"/>
<proteinExistence type="predicted"/>
<keyword evidence="1" id="KW-0812">Transmembrane</keyword>
<evidence type="ECO:0000313" key="2">
    <source>
        <dbReference type="EMBL" id="AHY26804.1"/>
    </source>
</evidence>
<evidence type="ECO:0000256" key="1">
    <source>
        <dbReference type="SAM" id="Phobius"/>
    </source>
</evidence>
<name>A0A075DXB7_9CAUD</name>
<feature type="transmembrane region" description="Helical" evidence="1">
    <location>
        <begin position="71"/>
        <end position="94"/>
    </location>
</feature>
<keyword evidence="1" id="KW-0472">Membrane</keyword>